<evidence type="ECO:0000313" key="2">
    <source>
        <dbReference type="EMBL" id="KAF3593509.1"/>
    </source>
</evidence>
<comment type="caution">
    <text evidence="2">The sequence shown here is derived from an EMBL/GenBank/DDBJ whole genome shotgun (WGS) entry which is preliminary data.</text>
</comment>
<protein>
    <submittedName>
        <fullName evidence="2">Uncharacterized protein</fullName>
    </submittedName>
</protein>
<organism evidence="2 3">
    <name type="scientific">Brassica cretica</name>
    <name type="common">Mustard</name>
    <dbReference type="NCBI Taxonomy" id="69181"/>
    <lineage>
        <taxon>Eukaryota</taxon>
        <taxon>Viridiplantae</taxon>
        <taxon>Streptophyta</taxon>
        <taxon>Embryophyta</taxon>
        <taxon>Tracheophyta</taxon>
        <taxon>Spermatophyta</taxon>
        <taxon>Magnoliopsida</taxon>
        <taxon>eudicotyledons</taxon>
        <taxon>Gunneridae</taxon>
        <taxon>Pentapetalae</taxon>
        <taxon>rosids</taxon>
        <taxon>malvids</taxon>
        <taxon>Brassicales</taxon>
        <taxon>Brassicaceae</taxon>
        <taxon>Brassiceae</taxon>
        <taxon>Brassica</taxon>
    </lineage>
</organism>
<reference evidence="2 3" key="1">
    <citation type="journal article" date="2020" name="BMC Genomics">
        <title>Intraspecific diversification of the crop wild relative Brassica cretica Lam. using demographic model selection.</title>
        <authorList>
            <person name="Kioukis A."/>
            <person name="Michalopoulou V.A."/>
            <person name="Briers L."/>
            <person name="Pirintsos S."/>
            <person name="Studholme D.J."/>
            <person name="Pavlidis P."/>
            <person name="Sarris P.F."/>
        </authorList>
    </citation>
    <scope>NUCLEOTIDE SEQUENCE [LARGE SCALE GENOMIC DNA]</scope>
    <source>
        <strain evidence="3">cv. PFS-1207/04</strain>
    </source>
</reference>
<accession>A0ABQ7E956</accession>
<proteinExistence type="predicted"/>
<keyword evidence="1" id="KW-1133">Transmembrane helix</keyword>
<evidence type="ECO:0000256" key="1">
    <source>
        <dbReference type="SAM" id="Phobius"/>
    </source>
</evidence>
<gene>
    <name evidence="2" type="ORF">DY000_02021803</name>
</gene>
<keyword evidence="1" id="KW-0812">Transmembrane</keyword>
<sequence length="204" mass="22049">MTFGLVELAVGVILVLVPGPGVSGGLSLFGIDSVVVLALDVFSFVVDILVVSRAFLFCGRLLRVVLLGEDFHILFHYDEPCELVCVGCGGSWHAFRPAPPVLPNRGFLLPWSWVFRRTPPAERTGFAFFLGGCQHLRPRGGRFSAVGCSPGWIVSSGFWPKEALSACVARLPGVSKSSLLRLRALVVPRGAFLLAFAVKVSTYF</sequence>
<keyword evidence="3" id="KW-1185">Reference proteome</keyword>
<feature type="transmembrane region" description="Helical" evidence="1">
    <location>
        <begin position="34"/>
        <end position="56"/>
    </location>
</feature>
<name>A0ABQ7E956_BRACR</name>
<dbReference type="EMBL" id="QGKV02000299">
    <property type="protein sequence ID" value="KAF3593509.1"/>
    <property type="molecule type" value="Genomic_DNA"/>
</dbReference>
<keyword evidence="1" id="KW-0472">Membrane</keyword>
<dbReference type="Proteomes" id="UP000266723">
    <property type="component" value="Unassembled WGS sequence"/>
</dbReference>
<evidence type="ECO:0000313" key="3">
    <source>
        <dbReference type="Proteomes" id="UP000266723"/>
    </source>
</evidence>